<dbReference type="Gene3D" id="1.10.10.10">
    <property type="entry name" value="Winged helix-like DNA-binding domain superfamily/Winged helix DNA-binding domain"/>
    <property type="match status" value="1"/>
</dbReference>
<dbReference type="InterPro" id="IPR036388">
    <property type="entry name" value="WH-like_DNA-bd_sf"/>
</dbReference>
<organism evidence="2 3">
    <name type="scientific">Alicyclobacillus dauci</name>
    <dbReference type="NCBI Taxonomy" id="1475485"/>
    <lineage>
        <taxon>Bacteria</taxon>
        <taxon>Bacillati</taxon>
        <taxon>Bacillota</taxon>
        <taxon>Bacilli</taxon>
        <taxon>Bacillales</taxon>
        <taxon>Alicyclobacillaceae</taxon>
        <taxon>Alicyclobacillus</taxon>
    </lineage>
</organism>
<evidence type="ECO:0000313" key="2">
    <source>
        <dbReference type="EMBL" id="WAH39271.1"/>
    </source>
</evidence>
<dbReference type="PANTHER" id="PTHR33293:SF1">
    <property type="entry name" value="INSERTION ELEMENT IS1 1 PROTEIN INSB-RELATED"/>
    <property type="match status" value="1"/>
</dbReference>
<gene>
    <name evidence="2" type="ORF">NZD86_18720</name>
</gene>
<dbReference type="Pfam" id="PF13384">
    <property type="entry name" value="HTH_23"/>
    <property type="match status" value="1"/>
</dbReference>
<accession>A0ABY6Z8S2</accession>
<feature type="domain" description="ISXO2-like transposase" evidence="1">
    <location>
        <begin position="100"/>
        <end position="274"/>
    </location>
</feature>
<evidence type="ECO:0000259" key="1">
    <source>
        <dbReference type="SMART" id="SM01126"/>
    </source>
</evidence>
<dbReference type="EMBL" id="CP104064">
    <property type="protein sequence ID" value="WAH39271.1"/>
    <property type="molecule type" value="Genomic_DNA"/>
</dbReference>
<sequence length="356" mass="40717">MVCPRCKGKSTVRYGKFSKTSDRQRYKCKSCGRTFTDLTGTPLAYVKKPANMWDEVARCMRDGYSCRRIAKELGIAVSTAFEWRHRILASLRTRTDLTITLNGIVEADETFFRKSYKGSHFKNKMDPDARREAFFKVFGRYPRRHGKEAHKRGRSKEQVPVLVLRDRTARTVSLVMPSMKTEEISRQLLPAIGSDTVLCTDAFRGYKTVCKNAGIKHVVLNQNKGEHSRGIYHIQSVNAYHSRLKGWMERFKGVSTKYLDNYMTWFAYVDTTRDIAAGTWERRFLAMSCIDNKNVRYKSSVPQGTCALCNEPILKGQDIGSIFYVSHETGERDPDLLCHADCYYNLSVSNVGKISA</sequence>
<evidence type="ECO:0000313" key="3">
    <source>
        <dbReference type="Proteomes" id="UP001164803"/>
    </source>
</evidence>
<dbReference type="InterPro" id="IPR024445">
    <property type="entry name" value="Tnp_ISXO2-like"/>
</dbReference>
<dbReference type="PANTHER" id="PTHR33293">
    <property type="entry name" value="INSERTION ELEMENT IS1 1 PROTEIN INSB-RELATED"/>
    <property type="match status" value="1"/>
</dbReference>
<dbReference type="Proteomes" id="UP001164803">
    <property type="component" value="Chromosome"/>
</dbReference>
<reference evidence="2" key="1">
    <citation type="submission" date="2022-08" db="EMBL/GenBank/DDBJ databases">
        <title>Alicyclobacillus dauci DSM2870, complete genome.</title>
        <authorList>
            <person name="Wang Q."/>
            <person name="Cai R."/>
            <person name="Wang Z."/>
        </authorList>
    </citation>
    <scope>NUCLEOTIDE SEQUENCE</scope>
    <source>
        <strain evidence="2">DSM 28700</strain>
    </source>
</reference>
<dbReference type="InterPro" id="IPR051354">
    <property type="entry name" value="Transposase_27_IS1"/>
</dbReference>
<keyword evidence="3" id="KW-1185">Reference proteome</keyword>
<protein>
    <submittedName>
        <fullName evidence="2">IS1595 family transposase</fullName>
    </submittedName>
</protein>
<dbReference type="Pfam" id="PF12762">
    <property type="entry name" value="DDE_Tnp_IS1595"/>
    <property type="match status" value="1"/>
</dbReference>
<proteinExistence type="predicted"/>
<name>A0ABY6Z8S2_9BACL</name>
<dbReference type="NCBIfam" id="NF033547">
    <property type="entry name" value="transpos_IS1595"/>
    <property type="match status" value="1"/>
</dbReference>
<dbReference type="SMART" id="SM01126">
    <property type="entry name" value="DDE_Tnp_IS1595"/>
    <property type="match status" value="1"/>
</dbReference>